<evidence type="ECO:0000256" key="1">
    <source>
        <dbReference type="SAM" id="SignalP"/>
    </source>
</evidence>
<organism evidence="3 4">
    <name type="scientific">Orchesella dallaii</name>
    <dbReference type="NCBI Taxonomy" id="48710"/>
    <lineage>
        <taxon>Eukaryota</taxon>
        <taxon>Metazoa</taxon>
        <taxon>Ecdysozoa</taxon>
        <taxon>Arthropoda</taxon>
        <taxon>Hexapoda</taxon>
        <taxon>Collembola</taxon>
        <taxon>Entomobryomorpha</taxon>
        <taxon>Entomobryoidea</taxon>
        <taxon>Orchesellidae</taxon>
        <taxon>Orchesellinae</taxon>
        <taxon>Orchesella</taxon>
    </lineage>
</organism>
<sequence>MFHSLGLSIISIMLSVLCIFLAVSTCCNSGSHSRLRASVPIPNKAQPLVRFNVNGKLKIVQFADLHYGEAPDTDWGPAADIKSRRVIEDALQWENPDFVIFTGDQVTGELMYPNGTDYIHILLTPFVEKGYRWASVYGNHDIGPNLTRLEILQAEQSYGDLCYTKQVRTDLPGVTNYFIPIYAAENDTIEEEQPVMIWWFFDSQGGRNQFGQQPHYIDQNVVEWFRNESQRLRSEWGMLPSLVFFHIPPQEYVTIQDNVLTNQLCDGLLDDDVTPQDNNTGIMEALSEAGGVKTIFVGHDHGNAWCCFYKDIEVCYNRHTGYGGYGTWTRGVRVIDLDIRNLENRTNYVRLETGEVVDNFPRKNVSLRT</sequence>
<dbReference type="Proteomes" id="UP001642540">
    <property type="component" value="Unassembled WGS sequence"/>
</dbReference>
<accession>A0ABP1QAT9</accession>
<gene>
    <name evidence="3" type="ORF">ODALV1_LOCUS9313</name>
</gene>
<dbReference type="PANTHER" id="PTHR32440">
    <property type="entry name" value="PHOSPHATASE DCR2-RELATED-RELATED"/>
    <property type="match status" value="1"/>
</dbReference>
<evidence type="ECO:0000313" key="3">
    <source>
        <dbReference type="EMBL" id="CAL8096258.1"/>
    </source>
</evidence>
<dbReference type="EMBL" id="CAXLJM020000027">
    <property type="protein sequence ID" value="CAL8096258.1"/>
    <property type="molecule type" value="Genomic_DNA"/>
</dbReference>
<dbReference type="InterPro" id="IPR029052">
    <property type="entry name" value="Metallo-depent_PP-like"/>
</dbReference>
<reference evidence="3 4" key="1">
    <citation type="submission" date="2024-08" db="EMBL/GenBank/DDBJ databases">
        <authorList>
            <person name="Cucini C."/>
            <person name="Frati F."/>
        </authorList>
    </citation>
    <scope>NUCLEOTIDE SEQUENCE [LARGE SCALE GENOMIC DNA]</scope>
</reference>
<evidence type="ECO:0000259" key="2">
    <source>
        <dbReference type="Pfam" id="PF00149"/>
    </source>
</evidence>
<feature type="signal peptide" evidence="1">
    <location>
        <begin position="1"/>
        <end position="29"/>
    </location>
</feature>
<proteinExistence type="predicted"/>
<feature type="domain" description="Calcineurin-like phosphoesterase" evidence="2">
    <location>
        <begin position="57"/>
        <end position="302"/>
    </location>
</feature>
<dbReference type="Gene3D" id="3.60.21.10">
    <property type="match status" value="1"/>
</dbReference>
<evidence type="ECO:0000313" key="4">
    <source>
        <dbReference type="Proteomes" id="UP001642540"/>
    </source>
</evidence>
<name>A0ABP1QAT9_9HEXA</name>
<feature type="chain" id="PRO_5047128062" description="Calcineurin-like phosphoesterase domain-containing protein" evidence="1">
    <location>
        <begin position="30"/>
        <end position="369"/>
    </location>
</feature>
<dbReference type="CDD" id="cd07383">
    <property type="entry name" value="MPP_Dcr2"/>
    <property type="match status" value="1"/>
</dbReference>
<dbReference type="Pfam" id="PF00149">
    <property type="entry name" value="Metallophos"/>
    <property type="match status" value="1"/>
</dbReference>
<dbReference type="InterPro" id="IPR004843">
    <property type="entry name" value="Calcineurin-like_PHP"/>
</dbReference>
<keyword evidence="1" id="KW-0732">Signal</keyword>
<comment type="caution">
    <text evidence="3">The sequence shown here is derived from an EMBL/GenBank/DDBJ whole genome shotgun (WGS) entry which is preliminary data.</text>
</comment>
<protein>
    <recommendedName>
        <fullName evidence="2">Calcineurin-like phosphoesterase domain-containing protein</fullName>
    </recommendedName>
</protein>
<dbReference type="SUPFAM" id="SSF56300">
    <property type="entry name" value="Metallo-dependent phosphatases"/>
    <property type="match status" value="1"/>
</dbReference>
<dbReference type="PANTHER" id="PTHR32440:SF11">
    <property type="entry name" value="METALLOPHOSPHOESTERASE DOMAIN-CONTAINING PROTEIN"/>
    <property type="match status" value="1"/>
</dbReference>
<keyword evidence="4" id="KW-1185">Reference proteome</keyword>